<feature type="transmembrane region" description="Helical" evidence="2">
    <location>
        <begin position="163"/>
        <end position="184"/>
    </location>
</feature>
<keyword evidence="2" id="KW-1133">Transmembrane helix</keyword>
<reference evidence="3 4" key="1">
    <citation type="submission" date="2018-11" db="EMBL/GenBank/DDBJ databases">
        <title>Genome assembly of Steccherinum ochraceum LE-BIN_3174, the white-rot fungus of the Steccherinaceae family (The Residual Polyporoid clade, Polyporales, Basidiomycota).</title>
        <authorList>
            <person name="Fedorova T.V."/>
            <person name="Glazunova O.A."/>
            <person name="Landesman E.O."/>
            <person name="Moiseenko K.V."/>
            <person name="Psurtseva N.V."/>
            <person name="Savinova O.S."/>
            <person name="Shakhova N.V."/>
            <person name="Tyazhelova T.V."/>
            <person name="Vasina D.V."/>
        </authorList>
    </citation>
    <scope>NUCLEOTIDE SEQUENCE [LARGE SCALE GENOMIC DNA]</scope>
    <source>
        <strain evidence="3 4">LE-BIN_3174</strain>
    </source>
</reference>
<gene>
    <name evidence="3" type="ORF">EIP91_003200</name>
</gene>
<organism evidence="3 4">
    <name type="scientific">Steccherinum ochraceum</name>
    <dbReference type="NCBI Taxonomy" id="92696"/>
    <lineage>
        <taxon>Eukaryota</taxon>
        <taxon>Fungi</taxon>
        <taxon>Dikarya</taxon>
        <taxon>Basidiomycota</taxon>
        <taxon>Agaricomycotina</taxon>
        <taxon>Agaricomycetes</taxon>
        <taxon>Polyporales</taxon>
        <taxon>Steccherinaceae</taxon>
        <taxon>Steccherinum</taxon>
    </lineage>
</organism>
<comment type="caution">
    <text evidence="3">The sequence shown here is derived from an EMBL/GenBank/DDBJ whole genome shotgun (WGS) entry which is preliminary data.</text>
</comment>
<sequence>MEYPSGAYEPKRESVSSEGPYVGGLEAVFESTTRRAQQYEVHMKDLEGKLAEDLSNSRAIENYLREVIQGLEHTQQRSHIALSSTVPQITHSLRNDLSALEKLGDRLPEVGRQIRDIRHVYDSGRVKATDLMSSLEWLNTPVPLRLRTIIFTSQAPVSARVKALIRFLFALVFLACAWIAWIALRGALRRTLGDGEASLHLLKDKRPAQLHSQPPNKRLTPPPSHPTMPFTISAPAPLLPKCPVVSLAEAQVRSDIRYRSLRQPSQPLTPPTSYIIKPKPILDFDSHKLETTLIPRSMALQFDEIRFRGL</sequence>
<feature type="region of interest" description="Disordered" evidence="1">
    <location>
        <begin position="204"/>
        <end position="225"/>
    </location>
</feature>
<accession>A0A4V2MXX2</accession>
<keyword evidence="2" id="KW-0812">Transmembrane</keyword>
<dbReference type="EMBL" id="RWJN01000002">
    <property type="protein sequence ID" value="TCD71857.1"/>
    <property type="molecule type" value="Genomic_DNA"/>
</dbReference>
<keyword evidence="2" id="KW-0472">Membrane</keyword>
<evidence type="ECO:0000313" key="4">
    <source>
        <dbReference type="Proteomes" id="UP000292702"/>
    </source>
</evidence>
<name>A0A4V2MXX2_9APHY</name>
<dbReference type="OrthoDB" id="2788977at2759"/>
<proteinExistence type="predicted"/>
<evidence type="ECO:0000256" key="2">
    <source>
        <dbReference type="SAM" id="Phobius"/>
    </source>
</evidence>
<evidence type="ECO:0000313" key="3">
    <source>
        <dbReference type="EMBL" id="TCD71857.1"/>
    </source>
</evidence>
<keyword evidence="4" id="KW-1185">Reference proteome</keyword>
<dbReference type="AlphaFoldDB" id="A0A4V2MXX2"/>
<dbReference type="Proteomes" id="UP000292702">
    <property type="component" value="Unassembled WGS sequence"/>
</dbReference>
<dbReference type="STRING" id="92696.A0A4V2MXX2"/>
<evidence type="ECO:0000256" key="1">
    <source>
        <dbReference type="SAM" id="MobiDB-lite"/>
    </source>
</evidence>
<protein>
    <submittedName>
        <fullName evidence="3">Uncharacterized protein</fullName>
    </submittedName>
</protein>